<protein>
    <submittedName>
        <fullName evidence="1">Uncharacterized protein</fullName>
    </submittedName>
</protein>
<dbReference type="Proteomes" id="UP000244005">
    <property type="component" value="Unassembled WGS sequence"/>
</dbReference>
<proteinExistence type="predicted"/>
<dbReference type="AlphaFoldDB" id="A0A2R6X0A9"/>
<dbReference type="EMBL" id="KZ772716">
    <property type="protein sequence ID" value="PTQ39545.1"/>
    <property type="molecule type" value="Genomic_DNA"/>
</dbReference>
<name>A0A2R6X0A9_MARPO</name>
<reference evidence="2" key="1">
    <citation type="journal article" date="2017" name="Cell">
        <title>Insights into land plant evolution garnered from the Marchantia polymorpha genome.</title>
        <authorList>
            <person name="Bowman J.L."/>
            <person name="Kohchi T."/>
            <person name="Yamato K.T."/>
            <person name="Jenkins J."/>
            <person name="Shu S."/>
            <person name="Ishizaki K."/>
            <person name="Yamaoka S."/>
            <person name="Nishihama R."/>
            <person name="Nakamura Y."/>
            <person name="Berger F."/>
            <person name="Adam C."/>
            <person name="Aki S.S."/>
            <person name="Althoff F."/>
            <person name="Araki T."/>
            <person name="Arteaga-Vazquez M.A."/>
            <person name="Balasubrmanian S."/>
            <person name="Barry K."/>
            <person name="Bauer D."/>
            <person name="Boehm C.R."/>
            <person name="Briginshaw L."/>
            <person name="Caballero-Perez J."/>
            <person name="Catarino B."/>
            <person name="Chen F."/>
            <person name="Chiyoda S."/>
            <person name="Chovatia M."/>
            <person name="Davies K.M."/>
            <person name="Delmans M."/>
            <person name="Demura T."/>
            <person name="Dierschke T."/>
            <person name="Dolan L."/>
            <person name="Dorantes-Acosta A.E."/>
            <person name="Eklund D.M."/>
            <person name="Florent S.N."/>
            <person name="Flores-Sandoval E."/>
            <person name="Fujiyama A."/>
            <person name="Fukuzawa H."/>
            <person name="Galik B."/>
            <person name="Grimanelli D."/>
            <person name="Grimwood J."/>
            <person name="Grossniklaus U."/>
            <person name="Hamada T."/>
            <person name="Haseloff J."/>
            <person name="Hetherington A.J."/>
            <person name="Higo A."/>
            <person name="Hirakawa Y."/>
            <person name="Hundley H.N."/>
            <person name="Ikeda Y."/>
            <person name="Inoue K."/>
            <person name="Inoue S.I."/>
            <person name="Ishida S."/>
            <person name="Jia Q."/>
            <person name="Kakita M."/>
            <person name="Kanazawa T."/>
            <person name="Kawai Y."/>
            <person name="Kawashima T."/>
            <person name="Kennedy M."/>
            <person name="Kinose K."/>
            <person name="Kinoshita T."/>
            <person name="Kohara Y."/>
            <person name="Koide E."/>
            <person name="Komatsu K."/>
            <person name="Kopischke S."/>
            <person name="Kubo M."/>
            <person name="Kyozuka J."/>
            <person name="Lagercrantz U."/>
            <person name="Lin S.S."/>
            <person name="Lindquist E."/>
            <person name="Lipzen A.M."/>
            <person name="Lu C.W."/>
            <person name="De Luna E."/>
            <person name="Martienssen R.A."/>
            <person name="Minamino N."/>
            <person name="Mizutani M."/>
            <person name="Mizutani M."/>
            <person name="Mochizuki N."/>
            <person name="Monte I."/>
            <person name="Mosher R."/>
            <person name="Nagasaki H."/>
            <person name="Nakagami H."/>
            <person name="Naramoto S."/>
            <person name="Nishitani K."/>
            <person name="Ohtani M."/>
            <person name="Okamoto T."/>
            <person name="Okumura M."/>
            <person name="Phillips J."/>
            <person name="Pollak B."/>
            <person name="Reinders A."/>
            <person name="Rovekamp M."/>
            <person name="Sano R."/>
            <person name="Sawa S."/>
            <person name="Schmid M.W."/>
            <person name="Shirakawa M."/>
            <person name="Solano R."/>
            <person name="Spunde A."/>
            <person name="Suetsugu N."/>
            <person name="Sugano S."/>
            <person name="Sugiyama A."/>
            <person name="Sun R."/>
            <person name="Suzuki Y."/>
            <person name="Takenaka M."/>
            <person name="Takezawa D."/>
            <person name="Tomogane H."/>
            <person name="Tsuzuki M."/>
            <person name="Ueda T."/>
            <person name="Umeda M."/>
            <person name="Ward J.M."/>
            <person name="Watanabe Y."/>
            <person name="Yazaki K."/>
            <person name="Yokoyama R."/>
            <person name="Yoshitake Y."/>
            <person name="Yotsui I."/>
            <person name="Zachgo S."/>
            <person name="Schmutz J."/>
        </authorList>
    </citation>
    <scope>NUCLEOTIDE SEQUENCE [LARGE SCALE GENOMIC DNA]</scope>
    <source>
        <strain evidence="2">Tak-1</strain>
    </source>
</reference>
<gene>
    <name evidence="1" type="ORF">MARPO_0044s0024</name>
</gene>
<keyword evidence="2" id="KW-1185">Reference proteome</keyword>
<sequence>MGKSSHSLDSSIPVPCHCSAVLFSPLFPPLSAVSAFSSSSFQKIWSKLAFLLHVRDKKDPNEKCSWFYGLSPNACPGDDRKIKSWILGDPYPRNKVLIIKNAIKQAIRDTRELGTRLLDLGYRLIHALRASCFMDIIIGLYPCKSYSVFRPGTILDLIIKQMERDSFFDKSAVRAAAYSAMLGGFVTR</sequence>
<organism evidence="1 2">
    <name type="scientific">Marchantia polymorpha</name>
    <name type="common">Common liverwort</name>
    <name type="synonym">Marchantia aquatica</name>
    <dbReference type="NCBI Taxonomy" id="3197"/>
    <lineage>
        <taxon>Eukaryota</taxon>
        <taxon>Viridiplantae</taxon>
        <taxon>Streptophyta</taxon>
        <taxon>Embryophyta</taxon>
        <taxon>Marchantiophyta</taxon>
        <taxon>Marchantiopsida</taxon>
        <taxon>Marchantiidae</taxon>
        <taxon>Marchantiales</taxon>
        <taxon>Marchantiaceae</taxon>
        <taxon>Marchantia</taxon>
    </lineage>
</organism>
<evidence type="ECO:0000313" key="2">
    <source>
        <dbReference type="Proteomes" id="UP000244005"/>
    </source>
</evidence>
<evidence type="ECO:0000313" key="1">
    <source>
        <dbReference type="EMBL" id="PTQ39545.1"/>
    </source>
</evidence>
<accession>A0A2R6X0A9</accession>